<protein>
    <recommendedName>
        <fullName evidence="3">Mos1 transposase HTH domain-containing protein</fullName>
    </recommendedName>
</protein>
<dbReference type="Proteomes" id="UP000887159">
    <property type="component" value="Unassembled WGS sequence"/>
</dbReference>
<evidence type="ECO:0000313" key="2">
    <source>
        <dbReference type="Proteomes" id="UP000887159"/>
    </source>
</evidence>
<evidence type="ECO:0000313" key="1">
    <source>
        <dbReference type="EMBL" id="GFX91025.1"/>
    </source>
</evidence>
<dbReference type="Gene3D" id="1.10.10.1450">
    <property type="match status" value="1"/>
</dbReference>
<dbReference type="PANTHER" id="PTHR46060:SF1">
    <property type="entry name" value="MARINER MOS1 TRANSPOSASE-LIKE PROTEIN"/>
    <property type="match status" value="1"/>
</dbReference>
<comment type="caution">
    <text evidence="1">The sequence shown here is derived from an EMBL/GenBank/DDBJ whole genome shotgun (WGS) entry which is preliminary data.</text>
</comment>
<gene>
    <name evidence="1" type="primary">g.54773</name>
    <name evidence="1" type="ORF">TNCV_2283171</name>
</gene>
<proteinExistence type="predicted"/>
<dbReference type="EMBL" id="BMAU01021114">
    <property type="protein sequence ID" value="GFX91025.1"/>
    <property type="molecule type" value="Genomic_DNA"/>
</dbReference>
<keyword evidence="2" id="KW-1185">Reference proteome</keyword>
<name>A0A8X6RAE2_TRICX</name>
<sequence>MSAAEIHPLITEVYRTEAVRDNKVRRWVRKFKYGRTNVHDEERSIRPSVITDDLMQAVKTKIRENRRFTITTLSFEFLDVSRSVVYKIGTEALSLKNLCSGCVPRLLTAEHKEKRFAISLDFF</sequence>
<reference evidence="1" key="1">
    <citation type="submission" date="2020-08" db="EMBL/GenBank/DDBJ databases">
        <title>Multicomponent nature underlies the extraordinary mechanical properties of spider dragline silk.</title>
        <authorList>
            <person name="Kono N."/>
            <person name="Nakamura H."/>
            <person name="Mori M."/>
            <person name="Yoshida Y."/>
            <person name="Ohtoshi R."/>
            <person name="Malay A.D."/>
            <person name="Moran D.A.P."/>
            <person name="Tomita M."/>
            <person name="Numata K."/>
            <person name="Arakawa K."/>
        </authorList>
    </citation>
    <scope>NUCLEOTIDE SEQUENCE</scope>
</reference>
<accession>A0A8X6RAE2</accession>
<organism evidence="1 2">
    <name type="scientific">Trichonephila clavipes</name>
    <name type="common">Golden silk orbweaver</name>
    <name type="synonym">Nephila clavipes</name>
    <dbReference type="NCBI Taxonomy" id="2585209"/>
    <lineage>
        <taxon>Eukaryota</taxon>
        <taxon>Metazoa</taxon>
        <taxon>Ecdysozoa</taxon>
        <taxon>Arthropoda</taxon>
        <taxon>Chelicerata</taxon>
        <taxon>Arachnida</taxon>
        <taxon>Araneae</taxon>
        <taxon>Araneomorphae</taxon>
        <taxon>Entelegynae</taxon>
        <taxon>Araneoidea</taxon>
        <taxon>Nephilidae</taxon>
        <taxon>Trichonephila</taxon>
    </lineage>
</organism>
<dbReference type="AlphaFoldDB" id="A0A8X6RAE2"/>
<dbReference type="InterPro" id="IPR052709">
    <property type="entry name" value="Transposase-MT_Hybrid"/>
</dbReference>
<dbReference type="PANTHER" id="PTHR46060">
    <property type="entry name" value="MARINER MOS1 TRANSPOSASE-LIKE PROTEIN"/>
    <property type="match status" value="1"/>
</dbReference>
<evidence type="ECO:0008006" key="3">
    <source>
        <dbReference type="Google" id="ProtNLM"/>
    </source>
</evidence>